<dbReference type="PANTHER" id="PTHR33909:SF1">
    <property type="entry name" value="SEC TRANSLOCON ACCESSORY COMPLEX SUBUNIT YAJC"/>
    <property type="match status" value="1"/>
</dbReference>
<keyword evidence="5 10" id="KW-0812">Transmembrane</keyword>
<gene>
    <name evidence="11" type="ORF">HKBW3S43_00505</name>
</gene>
<dbReference type="AlphaFoldDB" id="A0A6V8PR94"/>
<organism evidence="11 12">
    <name type="scientific">Candidatus Hakubella thermalkaliphila</name>
    <dbReference type="NCBI Taxonomy" id="2754717"/>
    <lineage>
        <taxon>Bacteria</taxon>
        <taxon>Bacillati</taxon>
        <taxon>Actinomycetota</taxon>
        <taxon>Actinomycetota incertae sedis</taxon>
        <taxon>Candidatus Hakubellales</taxon>
        <taxon>Candidatus Hakubellaceae</taxon>
        <taxon>Candidatus Hakubella</taxon>
    </lineage>
</organism>
<dbReference type="GO" id="GO:0005886">
    <property type="term" value="C:plasma membrane"/>
    <property type="evidence" value="ECO:0007669"/>
    <property type="project" value="UniProtKB-SubCell"/>
</dbReference>
<keyword evidence="9 10" id="KW-0472">Membrane</keyword>
<evidence type="ECO:0000313" key="12">
    <source>
        <dbReference type="Proteomes" id="UP000576480"/>
    </source>
</evidence>
<keyword evidence="4" id="KW-1003">Cell membrane</keyword>
<accession>A0A6V8PR94</accession>
<evidence type="ECO:0000313" key="11">
    <source>
        <dbReference type="EMBL" id="GFP34713.1"/>
    </source>
</evidence>
<dbReference type="InterPro" id="IPR003849">
    <property type="entry name" value="Preprotein_translocase_YajC"/>
</dbReference>
<keyword evidence="6" id="KW-0653">Protein transport</keyword>
<reference evidence="11 12" key="1">
    <citation type="journal article" date="2020" name="Front. Microbiol.">
        <title>Single-cell genomics of novel Actinobacteria with the Wood-Ljungdahl pathway discovered in a serpentinizing system.</title>
        <authorList>
            <person name="Merino N."/>
            <person name="Kawai M."/>
            <person name="Boyd E.S."/>
            <person name="Colman D.R."/>
            <person name="McGlynn S.E."/>
            <person name="Nealson K.H."/>
            <person name="Kurokawa K."/>
            <person name="Hongoh Y."/>
        </authorList>
    </citation>
    <scope>NUCLEOTIDE SEQUENCE [LARGE SCALE GENOMIC DNA]</scope>
    <source>
        <strain evidence="11 12">S43</strain>
    </source>
</reference>
<dbReference type="SMART" id="SM01323">
    <property type="entry name" value="YajC"/>
    <property type="match status" value="1"/>
</dbReference>
<dbReference type="Pfam" id="PF02699">
    <property type="entry name" value="YajC"/>
    <property type="match status" value="1"/>
</dbReference>
<name>A0A6V8PR94_9ACTN</name>
<comment type="caution">
    <text evidence="11">The sequence shown here is derived from an EMBL/GenBank/DDBJ whole genome shotgun (WGS) entry which is preliminary data.</text>
</comment>
<evidence type="ECO:0000256" key="1">
    <source>
        <dbReference type="ARBA" id="ARBA00004162"/>
    </source>
</evidence>
<keyword evidence="3" id="KW-0813">Transport</keyword>
<proteinExistence type="inferred from homology"/>
<feature type="transmembrane region" description="Helical" evidence="10">
    <location>
        <begin position="6"/>
        <end position="28"/>
    </location>
</feature>
<evidence type="ECO:0000256" key="7">
    <source>
        <dbReference type="ARBA" id="ARBA00022989"/>
    </source>
</evidence>
<evidence type="ECO:0000256" key="3">
    <source>
        <dbReference type="ARBA" id="ARBA00022448"/>
    </source>
</evidence>
<evidence type="ECO:0000256" key="8">
    <source>
        <dbReference type="ARBA" id="ARBA00023010"/>
    </source>
</evidence>
<protein>
    <submittedName>
        <fullName evidence="11">Preprotein translocase subunit YajC</fullName>
    </submittedName>
</protein>
<evidence type="ECO:0000256" key="9">
    <source>
        <dbReference type="ARBA" id="ARBA00023136"/>
    </source>
</evidence>
<evidence type="ECO:0000256" key="2">
    <source>
        <dbReference type="ARBA" id="ARBA00006742"/>
    </source>
</evidence>
<evidence type="ECO:0000256" key="10">
    <source>
        <dbReference type="SAM" id="Phobius"/>
    </source>
</evidence>
<evidence type="ECO:0000256" key="4">
    <source>
        <dbReference type="ARBA" id="ARBA00022475"/>
    </source>
</evidence>
<evidence type="ECO:0000256" key="6">
    <source>
        <dbReference type="ARBA" id="ARBA00022927"/>
    </source>
</evidence>
<dbReference type="PANTHER" id="PTHR33909">
    <property type="entry name" value="SEC TRANSLOCON ACCESSORY COMPLEX SUBUNIT YAJC"/>
    <property type="match status" value="1"/>
</dbReference>
<sequence>MDVQTFLQQYGFLVWIVILVGSFWLLFIRPQQQRARRHQDLVKSLKSGDDVVTIGGMYGKIKSVSDEKVNLTIAKGVDVEMSKTAIARKLSKSKQQ</sequence>
<dbReference type="RefSeq" id="WP_176229440.1">
    <property type="nucleotide sequence ID" value="NZ_BLSB01000018.1"/>
</dbReference>
<dbReference type="NCBIfam" id="TIGR00739">
    <property type="entry name" value="yajC"/>
    <property type="match status" value="1"/>
</dbReference>
<dbReference type="PRINTS" id="PR01853">
    <property type="entry name" value="YAJCTRNLCASE"/>
</dbReference>
<keyword evidence="8" id="KW-0811">Translocation</keyword>
<dbReference type="EMBL" id="BLSB01000018">
    <property type="protein sequence ID" value="GFP34713.1"/>
    <property type="molecule type" value="Genomic_DNA"/>
</dbReference>
<comment type="subcellular location">
    <subcellularLocation>
        <location evidence="1">Cell membrane</location>
        <topology evidence="1">Single-pass membrane protein</topology>
    </subcellularLocation>
</comment>
<evidence type="ECO:0000256" key="5">
    <source>
        <dbReference type="ARBA" id="ARBA00022692"/>
    </source>
</evidence>
<comment type="similarity">
    <text evidence="2">Belongs to the YajC family.</text>
</comment>
<dbReference type="GO" id="GO:0015031">
    <property type="term" value="P:protein transport"/>
    <property type="evidence" value="ECO:0007669"/>
    <property type="project" value="UniProtKB-KW"/>
</dbReference>
<keyword evidence="7 10" id="KW-1133">Transmembrane helix</keyword>
<dbReference type="Proteomes" id="UP000576480">
    <property type="component" value="Unassembled WGS sequence"/>
</dbReference>